<organism evidence="2 3">
    <name type="scientific">Allorhizobium taibaishanense</name>
    <dbReference type="NCBI Taxonomy" id="887144"/>
    <lineage>
        <taxon>Bacteria</taxon>
        <taxon>Pseudomonadati</taxon>
        <taxon>Pseudomonadota</taxon>
        <taxon>Alphaproteobacteria</taxon>
        <taxon>Hyphomicrobiales</taxon>
        <taxon>Rhizobiaceae</taxon>
        <taxon>Rhizobium/Agrobacterium group</taxon>
        <taxon>Allorhizobium</taxon>
    </lineage>
</organism>
<dbReference type="STRING" id="887144.BJF91_17150"/>
<dbReference type="Proteomes" id="UP000185598">
    <property type="component" value="Unassembled WGS sequence"/>
</dbReference>
<proteinExistence type="predicted"/>
<dbReference type="OrthoDB" id="7918661at2"/>
<dbReference type="EMBL" id="MKIN01000022">
    <property type="protein sequence ID" value="OLP48862.1"/>
    <property type="molecule type" value="Genomic_DNA"/>
</dbReference>
<dbReference type="EMBL" id="JACIED010000001">
    <property type="protein sequence ID" value="MBB4005813.1"/>
    <property type="molecule type" value="Genomic_DNA"/>
</dbReference>
<gene>
    <name evidence="2" type="ORF">BJF91_17150</name>
    <name evidence="1" type="ORF">GGQ71_000049</name>
</gene>
<accession>A0A1Q9A2U8</accession>
<keyword evidence="3" id="KW-1185">Reference proteome</keyword>
<protein>
    <submittedName>
        <fullName evidence="2">Uncharacterized protein</fullName>
    </submittedName>
</protein>
<evidence type="ECO:0000313" key="1">
    <source>
        <dbReference type="EMBL" id="MBB4005813.1"/>
    </source>
</evidence>
<evidence type="ECO:0000313" key="2">
    <source>
        <dbReference type="EMBL" id="OLP48862.1"/>
    </source>
</evidence>
<name>A0A1Q9A2U8_9HYPH</name>
<reference evidence="1 4" key="2">
    <citation type="submission" date="2020-08" db="EMBL/GenBank/DDBJ databases">
        <title>Genomic Encyclopedia of Type Strains, Phase IV (KMG-IV): sequencing the most valuable type-strain genomes for metagenomic binning, comparative biology and taxonomic classification.</title>
        <authorList>
            <person name="Goeker M."/>
        </authorList>
    </citation>
    <scope>NUCLEOTIDE SEQUENCE [LARGE SCALE GENOMIC DNA]</scope>
    <source>
        <strain evidence="1 4">DSM 100021</strain>
    </source>
</reference>
<evidence type="ECO:0000313" key="4">
    <source>
        <dbReference type="Proteomes" id="UP000544107"/>
    </source>
</evidence>
<dbReference type="AlphaFoldDB" id="A0A1Q9A2U8"/>
<evidence type="ECO:0000313" key="3">
    <source>
        <dbReference type="Proteomes" id="UP000185598"/>
    </source>
</evidence>
<dbReference type="Proteomes" id="UP000544107">
    <property type="component" value="Unassembled WGS sequence"/>
</dbReference>
<comment type="caution">
    <text evidence="2">The sequence shown here is derived from an EMBL/GenBank/DDBJ whole genome shotgun (WGS) entry which is preliminary data.</text>
</comment>
<sequence>MAMVTINGAEVDQDDPCALFQALYSVKLKILAGEQVSQISIQSPVTRDQVVFSAANMSALNEELNRLAAACQQKTTGRRPNRRWSLRY</sequence>
<dbReference type="RefSeq" id="WP_075614652.1">
    <property type="nucleotide sequence ID" value="NZ_JACIED010000001.1"/>
</dbReference>
<reference evidence="2 3" key="1">
    <citation type="submission" date="2016-09" db="EMBL/GenBank/DDBJ databases">
        <title>Rhizobium oryziradicis sp. nov., isolated from the root of rice.</title>
        <authorList>
            <person name="Zhao J."/>
            <person name="Zhang X."/>
        </authorList>
    </citation>
    <scope>NUCLEOTIDE SEQUENCE [LARGE SCALE GENOMIC DNA]</scope>
    <source>
        <strain evidence="2 3">14971</strain>
    </source>
</reference>